<evidence type="ECO:0000256" key="2">
    <source>
        <dbReference type="ARBA" id="ARBA00007441"/>
    </source>
</evidence>
<evidence type="ECO:0000256" key="5">
    <source>
        <dbReference type="ARBA" id="ARBA00022898"/>
    </source>
</evidence>
<evidence type="ECO:0000256" key="4">
    <source>
        <dbReference type="ARBA" id="ARBA00022679"/>
    </source>
</evidence>
<dbReference type="Gene3D" id="3.90.1150.10">
    <property type="entry name" value="Aspartate Aminotransferase, domain 1"/>
    <property type="match status" value="1"/>
</dbReference>
<evidence type="ECO:0000313" key="8">
    <source>
        <dbReference type="EnsemblPlants" id="KQK88649"/>
    </source>
</evidence>
<proteinExistence type="inferred from homology"/>
<evidence type="ECO:0000256" key="6">
    <source>
        <dbReference type="SAM" id="MobiDB-lite"/>
    </source>
</evidence>
<evidence type="ECO:0000256" key="1">
    <source>
        <dbReference type="ARBA" id="ARBA00001933"/>
    </source>
</evidence>
<feature type="domain" description="Aminotransferase class I/classII large" evidence="7">
    <location>
        <begin position="183"/>
        <end position="465"/>
    </location>
</feature>
<dbReference type="GO" id="GO:0030170">
    <property type="term" value="F:pyridoxal phosphate binding"/>
    <property type="evidence" value="ECO:0007669"/>
    <property type="project" value="InterPro"/>
</dbReference>
<dbReference type="Gramene" id="KQK88649">
    <property type="protein sequence ID" value="KQK88649"/>
    <property type="gene ID" value="SETIT_035154mg"/>
</dbReference>
<dbReference type="InParanoid" id="K4A8E8"/>
<dbReference type="Gene3D" id="3.40.640.10">
    <property type="entry name" value="Type I PLP-dependent aspartate aminotransferase-like (Major domain)"/>
    <property type="match status" value="1"/>
</dbReference>
<reference evidence="8" key="2">
    <citation type="submission" date="2018-08" db="UniProtKB">
        <authorList>
            <consortium name="EnsemblPlants"/>
        </authorList>
    </citation>
    <scope>IDENTIFICATION</scope>
    <source>
        <strain evidence="8">Yugu1</strain>
    </source>
</reference>
<comment type="cofactor">
    <cofactor evidence="1">
        <name>pyridoxal 5'-phosphate</name>
        <dbReference type="ChEBI" id="CHEBI:597326"/>
    </cofactor>
</comment>
<keyword evidence="3" id="KW-0032">Aminotransferase</keyword>
<dbReference type="InterPro" id="IPR015422">
    <property type="entry name" value="PyrdxlP-dep_Trfase_small"/>
</dbReference>
<dbReference type="FunFam" id="3.40.640.10:FF:000086">
    <property type="entry name" value="Kynurenine--oxoglutarate transaminase 1"/>
    <property type="match status" value="1"/>
</dbReference>
<dbReference type="Pfam" id="PF00155">
    <property type="entry name" value="Aminotran_1_2"/>
    <property type="match status" value="1"/>
</dbReference>
<feature type="region of interest" description="Disordered" evidence="6">
    <location>
        <begin position="136"/>
        <end position="178"/>
    </location>
</feature>
<dbReference type="Proteomes" id="UP000004995">
    <property type="component" value="Unassembled WGS sequence"/>
</dbReference>
<dbReference type="CDD" id="cd00609">
    <property type="entry name" value="AAT_like"/>
    <property type="match status" value="1"/>
</dbReference>
<dbReference type="FunFam" id="3.90.1150.10:FF:000096">
    <property type="entry name" value="ATP-binding cassette sub-family A member 3-like Protein"/>
    <property type="match status" value="1"/>
</dbReference>
<name>K4A8E8_SETIT</name>
<dbReference type="GO" id="GO:0016212">
    <property type="term" value="F:kynurenine-oxoglutarate transaminase activity"/>
    <property type="evidence" value="ECO:0000318"/>
    <property type="project" value="GO_Central"/>
</dbReference>
<keyword evidence="5" id="KW-0663">Pyridoxal phosphate</keyword>
<evidence type="ECO:0000256" key="3">
    <source>
        <dbReference type="ARBA" id="ARBA00022576"/>
    </source>
</evidence>
<dbReference type="InterPro" id="IPR004839">
    <property type="entry name" value="Aminotransferase_I/II_large"/>
</dbReference>
<protein>
    <recommendedName>
        <fullName evidence="7">Aminotransferase class I/classII large domain-containing protein</fullName>
    </recommendedName>
</protein>
<dbReference type="AlphaFoldDB" id="K4A8E8"/>
<reference evidence="9" key="1">
    <citation type="journal article" date="2012" name="Nat. Biotechnol.">
        <title>Reference genome sequence of the model plant Setaria.</title>
        <authorList>
            <person name="Bennetzen J.L."/>
            <person name="Schmutz J."/>
            <person name="Wang H."/>
            <person name="Percifield R."/>
            <person name="Hawkins J."/>
            <person name="Pontaroli A.C."/>
            <person name="Estep M."/>
            <person name="Feng L."/>
            <person name="Vaughn J.N."/>
            <person name="Grimwood J."/>
            <person name="Jenkins J."/>
            <person name="Barry K."/>
            <person name="Lindquist E."/>
            <person name="Hellsten U."/>
            <person name="Deshpande S."/>
            <person name="Wang X."/>
            <person name="Wu X."/>
            <person name="Mitros T."/>
            <person name="Triplett J."/>
            <person name="Yang X."/>
            <person name="Ye C.Y."/>
            <person name="Mauro-Herrera M."/>
            <person name="Wang L."/>
            <person name="Li P."/>
            <person name="Sharma M."/>
            <person name="Sharma R."/>
            <person name="Ronald P.C."/>
            <person name="Panaud O."/>
            <person name="Kellogg E.A."/>
            <person name="Brutnell T.P."/>
            <person name="Doust A.N."/>
            <person name="Tuskan G.A."/>
            <person name="Rokhsar D."/>
            <person name="Devos K.M."/>
        </authorList>
    </citation>
    <scope>NUCLEOTIDE SEQUENCE [LARGE SCALE GENOMIC DNA]</scope>
    <source>
        <strain evidence="9">cv. Yugu1</strain>
    </source>
</reference>
<dbReference type="OMA" id="WRANDSE"/>
<dbReference type="PANTHER" id="PTHR43807:SF12">
    <property type="entry name" value="AMINOTRANSFERASE, CLASSES I AND II FAMILY PROTEIN, EXPRESSED"/>
    <property type="match status" value="1"/>
</dbReference>
<dbReference type="PROSITE" id="PS00105">
    <property type="entry name" value="AA_TRANSFER_CLASS_1"/>
    <property type="match status" value="1"/>
</dbReference>
<dbReference type="InterPro" id="IPR051326">
    <property type="entry name" value="Kynurenine-oxoglutarate_AT"/>
</dbReference>
<dbReference type="InterPro" id="IPR004838">
    <property type="entry name" value="NHTrfase_class1_PyrdxlP-BS"/>
</dbReference>
<sequence>MLRSREGKEVTNIPDNGVLLRAVSLSFMATWRANDSEVQRAAHALHTPFPRRCRGRRSARARGIAAQRTGAQRVAQRASLRETVLTSPYPDTLSHTVTLTRDAAKPERLCLELTARDGAEAVGGVEAVRAVAHPAAVPPGAARRRRQPRRGLPGLPRASPRQGRRRRRHRRRPQPVQGICDVLAETARRDHGLDADPLTDFVICCGQSEAFAAAIFATIDQGDEVLLFDPAYETYETCIELARGVPVYVRLDPPSWTLNEDKFLKSFTSRTKAVVLNSPHNPTGKVFSKEELLIIAQACQKMDCFAITDEVYEYITYDENKHISLASLPGMQERTIITSSLSKTYSVTGWRIGWACAPASIASAIRNIHIKLTDSAPAPFQEAALTALTSTPDFYSSLKKDYEVRRDFILQLLKDFGFHISFKPQGSVFVFAELPLSWQLSDIDFVTNLINDAGVAAVPGHGFFHDNCDRESYHNQYVRFAFCKSDDTLMAAALRMRKLADSKVKTWLTGSGSARQEDQTASASL</sequence>
<dbReference type="EnsemblPlants" id="KQK88649">
    <property type="protein sequence ID" value="KQK88649"/>
    <property type="gene ID" value="SETIT_035154mg"/>
</dbReference>
<dbReference type="GO" id="GO:0005737">
    <property type="term" value="C:cytoplasm"/>
    <property type="evidence" value="ECO:0000318"/>
    <property type="project" value="GO_Central"/>
</dbReference>
<dbReference type="STRING" id="4555.K4A8E8"/>
<feature type="compositionally biased region" description="Basic residues" evidence="6">
    <location>
        <begin position="162"/>
        <end position="173"/>
    </location>
</feature>
<comment type="similarity">
    <text evidence="2">Belongs to the class-I pyridoxal-phosphate-dependent aminotransferase family.</text>
</comment>
<evidence type="ECO:0000259" key="7">
    <source>
        <dbReference type="Pfam" id="PF00155"/>
    </source>
</evidence>
<keyword evidence="9" id="KW-1185">Reference proteome</keyword>
<accession>K4A8E8</accession>
<feature type="compositionally biased region" description="Low complexity" evidence="6">
    <location>
        <begin position="150"/>
        <end position="161"/>
    </location>
</feature>
<keyword evidence="4" id="KW-0808">Transferase</keyword>
<dbReference type="PANTHER" id="PTHR43807">
    <property type="entry name" value="FI04487P"/>
    <property type="match status" value="1"/>
</dbReference>
<dbReference type="EMBL" id="AGNK02005555">
    <property type="status" value="NOT_ANNOTATED_CDS"/>
    <property type="molecule type" value="Genomic_DNA"/>
</dbReference>
<organism evidence="8 9">
    <name type="scientific">Setaria italica</name>
    <name type="common">Foxtail millet</name>
    <name type="synonym">Panicum italicum</name>
    <dbReference type="NCBI Taxonomy" id="4555"/>
    <lineage>
        <taxon>Eukaryota</taxon>
        <taxon>Viridiplantae</taxon>
        <taxon>Streptophyta</taxon>
        <taxon>Embryophyta</taxon>
        <taxon>Tracheophyta</taxon>
        <taxon>Spermatophyta</taxon>
        <taxon>Magnoliopsida</taxon>
        <taxon>Liliopsida</taxon>
        <taxon>Poales</taxon>
        <taxon>Poaceae</taxon>
        <taxon>PACMAD clade</taxon>
        <taxon>Panicoideae</taxon>
        <taxon>Panicodae</taxon>
        <taxon>Paniceae</taxon>
        <taxon>Cenchrinae</taxon>
        <taxon>Setaria</taxon>
    </lineage>
</organism>
<dbReference type="eggNOG" id="KOG0257">
    <property type="taxonomic scope" value="Eukaryota"/>
</dbReference>
<dbReference type="FunCoup" id="K4A8E8">
    <property type="interactions" value="95"/>
</dbReference>
<dbReference type="InterPro" id="IPR015424">
    <property type="entry name" value="PyrdxlP-dep_Trfase"/>
</dbReference>
<dbReference type="HOGENOM" id="CLU_519190_0_0_1"/>
<evidence type="ECO:0000313" key="9">
    <source>
        <dbReference type="Proteomes" id="UP000004995"/>
    </source>
</evidence>
<dbReference type="SUPFAM" id="SSF53383">
    <property type="entry name" value="PLP-dependent transferases"/>
    <property type="match status" value="1"/>
</dbReference>
<dbReference type="InterPro" id="IPR015421">
    <property type="entry name" value="PyrdxlP-dep_Trfase_major"/>
</dbReference>